<dbReference type="EMBL" id="JADLQX010000005">
    <property type="protein sequence ID" value="MBF6297652.1"/>
    <property type="molecule type" value="Genomic_DNA"/>
</dbReference>
<dbReference type="SUPFAM" id="SSF82607">
    <property type="entry name" value="YbaB-like"/>
    <property type="match status" value="1"/>
</dbReference>
<evidence type="ECO:0000313" key="3">
    <source>
        <dbReference type="Proteomes" id="UP000702209"/>
    </source>
</evidence>
<dbReference type="Pfam" id="PF02575">
    <property type="entry name" value="YbaB_DNA_bd"/>
    <property type="match status" value="1"/>
</dbReference>
<evidence type="ECO:0000256" key="1">
    <source>
        <dbReference type="SAM" id="MobiDB-lite"/>
    </source>
</evidence>
<feature type="region of interest" description="Disordered" evidence="1">
    <location>
        <begin position="107"/>
        <end position="164"/>
    </location>
</feature>
<dbReference type="InterPro" id="IPR004401">
    <property type="entry name" value="YbaB/EbfC"/>
</dbReference>
<name>A0ABS0CM37_9NOCA</name>
<proteinExistence type="predicted"/>
<dbReference type="InterPro" id="IPR036894">
    <property type="entry name" value="YbaB-like_sf"/>
</dbReference>
<reference evidence="2 3" key="1">
    <citation type="submission" date="2020-10" db="EMBL/GenBank/DDBJ databases">
        <title>Identification of Nocardia species via Next-generation sequencing and recognition of intraspecies genetic diversity.</title>
        <authorList>
            <person name="Li P."/>
            <person name="Li P."/>
            <person name="Lu B."/>
        </authorList>
    </citation>
    <scope>NUCLEOTIDE SEQUENCE [LARGE SCALE GENOMIC DNA]</scope>
    <source>
        <strain evidence="2 3">BJ06-0157</strain>
    </source>
</reference>
<keyword evidence="3" id="KW-1185">Reference proteome</keyword>
<feature type="compositionally biased region" description="Basic and acidic residues" evidence="1">
    <location>
        <begin position="147"/>
        <end position="158"/>
    </location>
</feature>
<gene>
    <name evidence="2" type="ORF">IU459_08860</name>
</gene>
<organism evidence="2 3">
    <name type="scientific">Nocardia amamiensis</name>
    <dbReference type="NCBI Taxonomy" id="404578"/>
    <lineage>
        <taxon>Bacteria</taxon>
        <taxon>Bacillati</taxon>
        <taxon>Actinomycetota</taxon>
        <taxon>Actinomycetes</taxon>
        <taxon>Mycobacteriales</taxon>
        <taxon>Nocardiaceae</taxon>
        <taxon>Nocardia</taxon>
    </lineage>
</organism>
<protein>
    <submittedName>
        <fullName evidence="2">YbaB/EbfC family nucleoid-associated protein</fullName>
    </submittedName>
</protein>
<comment type="caution">
    <text evidence="2">The sequence shown here is derived from an EMBL/GenBank/DDBJ whole genome shotgun (WGS) entry which is preliminary data.</text>
</comment>
<accession>A0ABS0CM37</accession>
<dbReference type="Gene3D" id="3.30.1310.10">
    <property type="entry name" value="Nucleoid-associated protein YbaB-like domain"/>
    <property type="match status" value="1"/>
</dbReference>
<feature type="compositionally biased region" description="Pro residues" evidence="1">
    <location>
        <begin position="115"/>
        <end position="126"/>
    </location>
</feature>
<dbReference type="Proteomes" id="UP000702209">
    <property type="component" value="Unassembled WGS sequence"/>
</dbReference>
<sequence>MDSILEAFQEQMRIIAEAQQKRTKLTGTATSRDKTVTVTVNANGVVIETKFTAGIEALSYAQIAKTVTKVAQDAAADVARKNQELAAPITDRRARLPKLSDLVDGMPDFAGEIPVEPPVSLAPPGSPERAEDDDDATALRFTDVEEFDHGEREAEPGRVTDPSW</sequence>
<evidence type="ECO:0000313" key="2">
    <source>
        <dbReference type="EMBL" id="MBF6297652.1"/>
    </source>
</evidence>